<dbReference type="PANTHER" id="PTHR12277">
    <property type="entry name" value="ALPHA/BETA HYDROLASE DOMAIN-CONTAINING PROTEIN"/>
    <property type="match status" value="1"/>
</dbReference>
<feature type="domain" description="AB hydrolase-1" evidence="1">
    <location>
        <begin position="57"/>
        <end position="153"/>
    </location>
</feature>
<reference evidence="3" key="1">
    <citation type="journal article" date="2019" name="Int. J. Syst. Evol. Microbiol.">
        <title>The Global Catalogue of Microorganisms (GCM) 10K type strain sequencing project: providing services to taxonomists for standard genome sequencing and annotation.</title>
        <authorList>
            <consortium name="The Broad Institute Genomics Platform"/>
            <consortium name="The Broad Institute Genome Sequencing Center for Infectious Disease"/>
            <person name="Wu L."/>
            <person name="Ma J."/>
        </authorList>
    </citation>
    <scope>NUCLEOTIDE SEQUENCE [LARGE SCALE GENOMIC DNA]</scope>
    <source>
        <strain evidence="3">JCM 17543</strain>
    </source>
</reference>
<dbReference type="PANTHER" id="PTHR12277:SF79">
    <property type="entry name" value="XAA-PRO DIPEPTIDYL-PEPTIDASE-RELATED"/>
    <property type="match status" value="1"/>
</dbReference>
<dbReference type="InterPro" id="IPR000073">
    <property type="entry name" value="AB_hydrolase_1"/>
</dbReference>
<name>A0ABP7KUI8_9SPHN</name>
<evidence type="ECO:0000313" key="3">
    <source>
        <dbReference type="Proteomes" id="UP001500827"/>
    </source>
</evidence>
<dbReference type="Pfam" id="PF00561">
    <property type="entry name" value="Abhydrolase_1"/>
    <property type="match status" value="1"/>
</dbReference>
<evidence type="ECO:0000259" key="1">
    <source>
        <dbReference type="Pfam" id="PF00561"/>
    </source>
</evidence>
<dbReference type="RefSeq" id="WP_344697923.1">
    <property type="nucleotide sequence ID" value="NZ_BAABBM010000001.1"/>
</dbReference>
<keyword evidence="3" id="KW-1185">Reference proteome</keyword>
<proteinExistence type="predicted"/>
<organism evidence="2 3">
    <name type="scientific">Sphingomonas limnosediminicola</name>
    <dbReference type="NCBI Taxonomy" id="940133"/>
    <lineage>
        <taxon>Bacteria</taxon>
        <taxon>Pseudomonadati</taxon>
        <taxon>Pseudomonadota</taxon>
        <taxon>Alphaproteobacteria</taxon>
        <taxon>Sphingomonadales</taxon>
        <taxon>Sphingomonadaceae</taxon>
        <taxon>Sphingomonas</taxon>
    </lineage>
</organism>
<evidence type="ECO:0000313" key="2">
    <source>
        <dbReference type="EMBL" id="GAA3887279.1"/>
    </source>
</evidence>
<dbReference type="GO" id="GO:0016787">
    <property type="term" value="F:hydrolase activity"/>
    <property type="evidence" value="ECO:0007669"/>
    <property type="project" value="UniProtKB-KW"/>
</dbReference>
<sequence>MFELQSHFIFPAHAVAKAGPLPKGAELLSVGAGNDESLKGVYIPADDAPAAETLILGFGGNAWNGQDVAEYLHELYPDDAVVAFHYRGYAPSTGQPSAEALIEDAPLVYDAAVERVKPKRVIVVGFSIGSGVAATLAGKRKMAGVILVTPFDSLKAVAQSMYPWLPIGHFFDHEIDAVGALKGTKVPVVIIAAERDEIVPGERTTALAKNVPNLVFERTIRGAGHNDIYARSDFQDAMHDAADKLEA</sequence>
<dbReference type="EMBL" id="BAABBM010000001">
    <property type="protein sequence ID" value="GAA3887279.1"/>
    <property type="molecule type" value="Genomic_DNA"/>
</dbReference>
<dbReference type="Gene3D" id="3.40.50.1820">
    <property type="entry name" value="alpha/beta hydrolase"/>
    <property type="match status" value="1"/>
</dbReference>
<dbReference type="InterPro" id="IPR029058">
    <property type="entry name" value="AB_hydrolase_fold"/>
</dbReference>
<comment type="caution">
    <text evidence="2">The sequence shown here is derived from an EMBL/GenBank/DDBJ whole genome shotgun (WGS) entry which is preliminary data.</text>
</comment>
<dbReference type="Proteomes" id="UP001500827">
    <property type="component" value="Unassembled WGS sequence"/>
</dbReference>
<protein>
    <submittedName>
        <fullName evidence="2">Alpha/beta hydrolase</fullName>
    </submittedName>
</protein>
<accession>A0ABP7KUI8</accession>
<keyword evidence="2" id="KW-0378">Hydrolase</keyword>
<gene>
    <name evidence="2" type="ORF">GCM10022276_02970</name>
</gene>
<dbReference type="SUPFAM" id="SSF53474">
    <property type="entry name" value="alpha/beta-Hydrolases"/>
    <property type="match status" value="1"/>
</dbReference>